<feature type="transmembrane region" description="Helical" evidence="2">
    <location>
        <begin position="294"/>
        <end position="318"/>
    </location>
</feature>
<keyword evidence="2" id="KW-0472">Membrane</keyword>
<sequence length="1279" mass="145300">MSGVGTTVVDGIQEISALLPLLGSEQCEEHVGSALYKGFIYVCISPISIFGSLGIVKAGFNVFLASLNIQPMRFLGAKKLIDGGFRPKGSVAPLIALDPEHPNRFLVESKLEKMLADENIDNVGNLTVSWDEGNLMWNLKLVLFTLLSAPLGLAPYLFFILKPRDLETSTDPFLLAGWGFPIIRILGSVICVVVVQFLIQIRVLVIIRMRLLFMSVDRIAKDMNINLESKFHNLSWSSHLTSETCIWGLQDWLKIYADEETNGTNIKRCFEAARRRQFPPQSRLTKFIRPSADFTLHILLAIGLILSVIGYIGCFNLVSNASDTSAGPVVWVALEALLSVLRIVVWAFNPSWDDSKGITFNLRLASHSPLITCNKSDDDIKEDGVVPVDRSTTFLEEIVAYTGPLPSFNWNNIALYYILTAEDAPSPCPPNATLHAILYVVISDYKEQTCRALTKRPGDDHPFDIYVASLESDRRSTVVNLKFKTTNDGKRVLTTPKTHSLTADTRFMEELARHYDKIIAQLRKRKKIVGFRTTWDLRRPSETTLKREDLEEDEMSVSVVVVDGKQGSQLGETIGEKETHSKDKIEEHDSNKSDIDHQEVEEKEKSNEGHSGIEEHEGDRIEEKHEGENTEEVEDQKDQEDKGGGEDSEGGAERNVEDGEEEDEKREEGEEEGEWEDGEEEGEEEEAKEEDESQKKAEGSVHTSLVSSDPKRLSGEYPTRLVLQLTPEDVVYIRQGQVERRWRELYNRLEEWVEMFVGLYSEELLQDVPADLTFAPGESVSIIQKYEANEAEYLLIECRTQMEHLLAGIAIKWDSFVHANHVQMVKSILENTFPESETKMASNEDKWLDDDVKHYLRSRREKLRGRLLSEWQRLAQSTTRSRVEAMRARIDIHSKSCRQRISRRKYHDPESEHLLGIWNNRLQRVDEQISVSGNQLLQPGDNEHPALSTAVGDQAIDTDTYLVNPQYQKDMEERLNKGAHELQRIQEESQSTSSIDLVSDFNRMKDRCRKRAQQLFSKMKDQSDDFMTLDNSEYLTSDVHSTRAYWSKDALQERRRLMDRSHKNLVVSDASVNNVGGAANMIRALKISQEFVFIDFESSKLSSKDVTQVVKGLKSLSGVTFRSPDGGRAIQGAVLQNVRAAMRQHKDTCFYQNVYATDYYRKGRPYIVFPYPKWSSCTVIFNVQEEKDYILTLKHCMTTSAALVDIDLNDHILERTWGLSQDSKDFLVDEDIFLPAAHVKTNEPNVLTIKLADDSKAVYWLSDVFLPVRPSSSTPKKTS</sequence>
<feature type="compositionally biased region" description="Basic and acidic residues" evidence="1">
    <location>
        <begin position="639"/>
        <end position="657"/>
    </location>
</feature>
<dbReference type="EMBL" id="JAFIQS010000001">
    <property type="protein sequence ID" value="KAG5174773.1"/>
    <property type="molecule type" value="Genomic_DNA"/>
</dbReference>
<gene>
    <name evidence="3" type="ORF">JR316_001440</name>
</gene>
<feature type="compositionally biased region" description="Basic and acidic residues" evidence="1">
    <location>
        <begin position="574"/>
        <end position="628"/>
    </location>
</feature>
<feature type="region of interest" description="Disordered" evidence="1">
    <location>
        <begin position="559"/>
        <end position="713"/>
    </location>
</feature>
<keyword evidence="2" id="KW-1133">Transmembrane helix</keyword>
<name>A0A8H7Y8L8_PSICU</name>
<accession>A0A8H7Y8L8</accession>
<evidence type="ECO:0000256" key="1">
    <source>
        <dbReference type="SAM" id="MobiDB-lite"/>
    </source>
</evidence>
<protein>
    <submittedName>
        <fullName evidence="3">Uncharacterized protein</fullName>
    </submittedName>
</protein>
<feature type="transmembrane region" description="Helical" evidence="2">
    <location>
        <begin position="181"/>
        <end position="205"/>
    </location>
</feature>
<feature type="compositionally biased region" description="Acidic residues" evidence="1">
    <location>
        <begin position="658"/>
        <end position="692"/>
    </location>
</feature>
<proteinExistence type="predicted"/>
<reference evidence="3" key="1">
    <citation type="submission" date="2021-02" db="EMBL/GenBank/DDBJ databases">
        <title>Psilocybe cubensis genome.</title>
        <authorList>
            <person name="Mckernan K.J."/>
            <person name="Crawford S."/>
            <person name="Trippe A."/>
            <person name="Kane L.T."/>
            <person name="Mclaughlin S."/>
        </authorList>
    </citation>
    <scope>NUCLEOTIDE SEQUENCE [LARGE SCALE GENOMIC DNA]</scope>
    <source>
        <strain evidence="3">MGC-MH-2018</strain>
    </source>
</reference>
<evidence type="ECO:0000256" key="2">
    <source>
        <dbReference type="SAM" id="Phobius"/>
    </source>
</evidence>
<dbReference type="AlphaFoldDB" id="A0A8H7Y8L8"/>
<organism evidence="3">
    <name type="scientific">Psilocybe cubensis</name>
    <name type="common">Psychedelic mushroom</name>
    <name type="synonym">Stropharia cubensis</name>
    <dbReference type="NCBI Taxonomy" id="181762"/>
    <lineage>
        <taxon>Eukaryota</taxon>
        <taxon>Fungi</taxon>
        <taxon>Dikarya</taxon>
        <taxon>Basidiomycota</taxon>
        <taxon>Agaricomycotina</taxon>
        <taxon>Agaricomycetes</taxon>
        <taxon>Agaricomycetidae</taxon>
        <taxon>Agaricales</taxon>
        <taxon>Agaricineae</taxon>
        <taxon>Strophariaceae</taxon>
        <taxon>Psilocybe</taxon>
    </lineage>
</organism>
<keyword evidence="2" id="KW-0812">Transmembrane</keyword>
<feature type="compositionally biased region" description="Acidic residues" evidence="1">
    <location>
        <begin position="629"/>
        <end position="638"/>
    </location>
</feature>
<comment type="caution">
    <text evidence="3">The sequence shown here is derived from an EMBL/GenBank/DDBJ whole genome shotgun (WGS) entry which is preliminary data.</text>
</comment>
<feature type="transmembrane region" description="Helical" evidence="2">
    <location>
        <begin position="39"/>
        <end position="64"/>
    </location>
</feature>
<evidence type="ECO:0000313" key="3">
    <source>
        <dbReference type="EMBL" id="KAG5174773.1"/>
    </source>
</evidence>
<feature type="transmembrane region" description="Helical" evidence="2">
    <location>
        <begin position="141"/>
        <end position="161"/>
    </location>
</feature>